<organism evidence="2 3">
    <name type="scientific">Planobispora takensis</name>
    <dbReference type="NCBI Taxonomy" id="1367882"/>
    <lineage>
        <taxon>Bacteria</taxon>
        <taxon>Bacillati</taxon>
        <taxon>Actinomycetota</taxon>
        <taxon>Actinomycetes</taxon>
        <taxon>Streptosporangiales</taxon>
        <taxon>Streptosporangiaceae</taxon>
        <taxon>Planobispora</taxon>
    </lineage>
</organism>
<evidence type="ECO:0000313" key="3">
    <source>
        <dbReference type="Proteomes" id="UP000634476"/>
    </source>
</evidence>
<keyword evidence="3" id="KW-1185">Reference proteome</keyword>
<name>A0A8J3T935_9ACTN</name>
<dbReference type="Gene3D" id="2.50.20.20">
    <property type="match status" value="1"/>
</dbReference>
<gene>
    <name evidence="2" type="ORF">Pta02_51770</name>
</gene>
<comment type="caution">
    <text evidence="2">The sequence shown here is derived from an EMBL/GenBank/DDBJ whole genome shotgun (WGS) entry which is preliminary data.</text>
</comment>
<keyword evidence="1" id="KW-0732">Signal</keyword>
<protein>
    <recommendedName>
        <fullName evidence="4">DUF2092 domain-containing protein</fullName>
    </recommendedName>
</protein>
<dbReference type="Proteomes" id="UP000634476">
    <property type="component" value="Unassembled WGS sequence"/>
</dbReference>
<feature type="chain" id="PRO_5039094834" description="DUF2092 domain-containing protein" evidence="1">
    <location>
        <begin position="28"/>
        <end position="292"/>
    </location>
</feature>
<proteinExistence type="predicted"/>
<evidence type="ECO:0000256" key="1">
    <source>
        <dbReference type="SAM" id="SignalP"/>
    </source>
</evidence>
<dbReference type="EMBL" id="BOOK01000037">
    <property type="protein sequence ID" value="GII03169.1"/>
    <property type="molecule type" value="Genomic_DNA"/>
</dbReference>
<dbReference type="AlphaFoldDB" id="A0A8J3T935"/>
<dbReference type="RefSeq" id="WP_203877458.1">
    <property type="nucleotide sequence ID" value="NZ_BOOK01000037.1"/>
</dbReference>
<feature type="signal peptide" evidence="1">
    <location>
        <begin position="1"/>
        <end position="27"/>
    </location>
</feature>
<evidence type="ECO:0000313" key="2">
    <source>
        <dbReference type="EMBL" id="GII03169.1"/>
    </source>
</evidence>
<reference evidence="2" key="1">
    <citation type="submission" date="2021-01" db="EMBL/GenBank/DDBJ databases">
        <title>Whole genome shotgun sequence of Planobispora takensis NBRC 109077.</title>
        <authorList>
            <person name="Komaki H."/>
            <person name="Tamura T."/>
        </authorList>
    </citation>
    <scope>NUCLEOTIDE SEQUENCE</scope>
    <source>
        <strain evidence="2">NBRC 109077</strain>
    </source>
</reference>
<evidence type="ECO:0008006" key="4">
    <source>
        <dbReference type="Google" id="ProtNLM"/>
    </source>
</evidence>
<accession>A0A8J3T935</accession>
<sequence>MKRWLALAATTLVASAAAVALPAAAQAAPAADPVQAVKRQFKAGHGVEVHEISRLTDKDSSLGIRLNGDLQFGSAGPVASDFTLSWVIDPKTREQLEKLSTDGESFTATVFAPQRVVVADKRAYFSGEPYRGQLPEGKTWVRLKEKVPTPNLSSQGIDIFDPAVLKTVLKTSVGKPSAGARYQGVVTYAELLKARGEAALLPKYGKKFAQRKVSWRLWTDDKGLPQRLRTSESTGTGKSLTVTTTDTRYTNWGIPLSIIAPPADQVIEDKDLPTGIVDPKEVINTLSARQDD</sequence>